<dbReference type="InterPro" id="IPR050297">
    <property type="entry name" value="LipidA_mod_glycosyltrf_83"/>
</dbReference>
<feature type="transmembrane region" description="Helical" evidence="8">
    <location>
        <begin position="84"/>
        <end position="104"/>
    </location>
</feature>
<dbReference type="GO" id="GO:0009103">
    <property type="term" value="P:lipopolysaccharide biosynthetic process"/>
    <property type="evidence" value="ECO:0007669"/>
    <property type="project" value="UniProtKB-ARBA"/>
</dbReference>
<dbReference type="Proteomes" id="UP000254869">
    <property type="component" value="Unassembled WGS sequence"/>
</dbReference>
<dbReference type="GO" id="GO:0016763">
    <property type="term" value="F:pentosyltransferase activity"/>
    <property type="evidence" value="ECO:0007669"/>
    <property type="project" value="TreeGrafter"/>
</dbReference>
<feature type="transmembrane region" description="Helical" evidence="8">
    <location>
        <begin position="206"/>
        <end position="225"/>
    </location>
</feature>
<keyword evidence="7 8" id="KW-0472">Membrane</keyword>
<evidence type="ECO:0000313" key="10">
    <source>
        <dbReference type="EMBL" id="RDI63930.1"/>
    </source>
</evidence>
<accession>A0A370I037</accession>
<dbReference type="GO" id="GO:0005886">
    <property type="term" value="C:plasma membrane"/>
    <property type="evidence" value="ECO:0007669"/>
    <property type="project" value="UniProtKB-SubCell"/>
</dbReference>
<dbReference type="RefSeq" id="WP_245998342.1">
    <property type="nucleotide sequence ID" value="NZ_QQBC01000009.1"/>
</dbReference>
<keyword evidence="2" id="KW-1003">Cell membrane</keyword>
<evidence type="ECO:0000256" key="1">
    <source>
        <dbReference type="ARBA" id="ARBA00004651"/>
    </source>
</evidence>
<dbReference type="InterPro" id="IPR038731">
    <property type="entry name" value="RgtA/B/C-like"/>
</dbReference>
<comment type="subcellular location">
    <subcellularLocation>
        <location evidence="1">Cell membrane</location>
        <topology evidence="1">Multi-pass membrane protein</topology>
    </subcellularLocation>
</comment>
<evidence type="ECO:0000313" key="11">
    <source>
        <dbReference type="Proteomes" id="UP000254869"/>
    </source>
</evidence>
<evidence type="ECO:0000256" key="6">
    <source>
        <dbReference type="ARBA" id="ARBA00022989"/>
    </source>
</evidence>
<dbReference type="EMBL" id="QQBC01000009">
    <property type="protein sequence ID" value="RDI63930.1"/>
    <property type="molecule type" value="Genomic_DNA"/>
</dbReference>
<evidence type="ECO:0000256" key="8">
    <source>
        <dbReference type="SAM" id="Phobius"/>
    </source>
</evidence>
<feature type="transmembrane region" description="Helical" evidence="8">
    <location>
        <begin position="21"/>
        <end position="43"/>
    </location>
</feature>
<dbReference type="AlphaFoldDB" id="A0A370I037"/>
<feature type="transmembrane region" description="Helical" evidence="8">
    <location>
        <begin position="335"/>
        <end position="356"/>
    </location>
</feature>
<feature type="transmembrane region" description="Helical" evidence="8">
    <location>
        <begin position="283"/>
        <end position="300"/>
    </location>
</feature>
<keyword evidence="5 8" id="KW-0812">Transmembrane</keyword>
<name>A0A370I037_9NOCA</name>
<gene>
    <name evidence="10" type="ORF">DFR76_109270</name>
</gene>
<evidence type="ECO:0000256" key="4">
    <source>
        <dbReference type="ARBA" id="ARBA00022679"/>
    </source>
</evidence>
<dbReference type="Pfam" id="PF13231">
    <property type="entry name" value="PMT_2"/>
    <property type="match status" value="1"/>
</dbReference>
<feature type="domain" description="Glycosyltransferase RgtA/B/C/D-like" evidence="9">
    <location>
        <begin position="63"/>
        <end position="223"/>
    </location>
</feature>
<dbReference type="PANTHER" id="PTHR33908:SF11">
    <property type="entry name" value="MEMBRANE PROTEIN"/>
    <property type="match status" value="1"/>
</dbReference>
<evidence type="ECO:0000256" key="7">
    <source>
        <dbReference type="ARBA" id="ARBA00023136"/>
    </source>
</evidence>
<feature type="transmembrane region" description="Helical" evidence="8">
    <location>
        <begin position="252"/>
        <end position="276"/>
    </location>
</feature>
<keyword evidence="3 10" id="KW-0328">Glycosyltransferase</keyword>
<evidence type="ECO:0000256" key="3">
    <source>
        <dbReference type="ARBA" id="ARBA00022676"/>
    </source>
</evidence>
<feature type="transmembrane region" description="Helical" evidence="8">
    <location>
        <begin position="306"/>
        <end position="323"/>
    </location>
</feature>
<evidence type="ECO:0000256" key="5">
    <source>
        <dbReference type="ARBA" id="ARBA00022692"/>
    </source>
</evidence>
<reference evidence="10 11" key="1">
    <citation type="submission" date="2018-07" db="EMBL/GenBank/DDBJ databases">
        <title>Genomic Encyclopedia of Type Strains, Phase IV (KMG-IV): sequencing the most valuable type-strain genomes for metagenomic binning, comparative biology and taxonomic classification.</title>
        <authorList>
            <person name="Goeker M."/>
        </authorList>
    </citation>
    <scope>NUCLEOTIDE SEQUENCE [LARGE SCALE GENOMIC DNA]</scope>
    <source>
        <strain evidence="10 11">DSM 44290</strain>
    </source>
</reference>
<dbReference type="STRING" id="1210086.GCA_001613105_05406"/>
<keyword evidence="6 8" id="KW-1133">Transmembrane helix</keyword>
<dbReference type="PANTHER" id="PTHR33908">
    <property type="entry name" value="MANNOSYLTRANSFERASE YKCB-RELATED"/>
    <property type="match status" value="1"/>
</dbReference>
<comment type="caution">
    <text evidence="10">The sequence shown here is derived from an EMBL/GenBank/DDBJ whole genome shotgun (WGS) entry which is preliminary data.</text>
</comment>
<protein>
    <submittedName>
        <fullName evidence="10">Dolichyl-phosphate-mannose-protein mannosyltransferase</fullName>
    </submittedName>
</protein>
<feature type="transmembrane region" description="Helical" evidence="8">
    <location>
        <begin position="163"/>
        <end position="194"/>
    </location>
</feature>
<evidence type="ECO:0000259" key="9">
    <source>
        <dbReference type="Pfam" id="PF13231"/>
    </source>
</evidence>
<keyword evidence="11" id="KW-1185">Reference proteome</keyword>
<keyword evidence="4 10" id="KW-0808">Transferase</keyword>
<evidence type="ECO:0000256" key="2">
    <source>
        <dbReference type="ARBA" id="ARBA00022475"/>
    </source>
</evidence>
<proteinExistence type="predicted"/>
<sequence length="481" mass="52453">MQTPVESRPSAPAVPALAARPVIAIAAVVALAHLACGFGRGYWFDEAYMLAIGRHHLDWGSADQPPIAPALAAALDWLAPDSPVVIRIPAILATAAAVLVAALIAREFGGDRRAQIITALAQATALWATLTGHWLTPYTLEPVQWLLLLWLLVRWVRVRDDRLLLALGLVVGIAAETKFQVLLLCVMLGVSALVFGPRELARRPMLWAGAGLALLIALPTLVWQARHDWPQLRMGPVVASEAAALYGGRPGVAVALIIMAGVAGTVLALYGLWQLLRARELRAYRFVGVTAVALYVFFVATDGRPYYLGGLYGILFAAGAIGFQRRRLAGGRLRWAVWPAGVLSVAAAAGMLVVSVSADDPGPGEKIAGRTMTAYRQLSPRERDSTVVVGESYIVAAYLDVYGHDLPPVYSTNRSYGYFPPPPDSARDALYVGKAPDELRDRFASCRKLFDDDEEQQQWLCTDRRDSWKVLWPRLRHLDMR</sequence>
<organism evidence="10 11">
    <name type="scientific">Nocardia pseudobrasiliensis</name>
    <dbReference type="NCBI Taxonomy" id="45979"/>
    <lineage>
        <taxon>Bacteria</taxon>
        <taxon>Bacillati</taxon>
        <taxon>Actinomycetota</taxon>
        <taxon>Actinomycetes</taxon>
        <taxon>Mycobacteriales</taxon>
        <taxon>Nocardiaceae</taxon>
        <taxon>Nocardia</taxon>
    </lineage>
</organism>